<gene>
    <name evidence="2" type="ORF">GLS40_07575</name>
</gene>
<dbReference type="AlphaFoldDB" id="A0A844WF17"/>
<dbReference type="InterPro" id="IPR036844">
    <property type="entry name" value="Hint_dom_sf"/>
</dbReference>
<evidence type="ECO:0000259" key="1">
    <source>
        <dbReference type="Pfam" id="PF13403"/>
    </source>
</evidence>
<comment type="caution">
    <text evidence="2">The sequence shown here is derived from an EMBL/GenBank/DDBJ whole genome shotgun (WGS) entry which is preliminary data.</text>
</comment>
<name>A0A844WF17_9RHOB</name>
<dbReference type="Pfam" id="PF13403">
    <property type="entry name" value="Hint_2"/>
    <property type="match status" value="1"/>
</dbReference>
<dbReference type="SUPFAM" id="SSF51294">
    <property type="entry name" value="Hedgehog/intein (Hint) domain"/>
    <property type="match status" value="1"/>
</dbReference>
<dbReference type="EMBL" id="WNXQ01000003">
    <property type="protein sequence ID" value="MWB77879.1"/>
    <property type="molecule type" value="Genomic_DNA"/>
</dbReference>
<reference evidence="2 3" key="1">
    <citation type="submission" date="2019-11" db="EMBL/GenBank/DDBJ databases">
        <title>Pseudooceanicola pacifica sp. nov., isolated from deep-sea sediment of the Pacific Ocean.</title>
        <authorList>
            <person name="Lyu L."/>
        </authorList>
    </citation>
    <scope>NUCLEOTIDE SEQUENCE [LARGE SCALE GENOMIC DNA]</scope>
    <source>
        <strain evidence="2 3">216_PA32_1</strain>
    </source>
</reference>
<accession>A0A844WF17</accession>
<organism evidence="2 3">
    <name type="scientific">Pseudooceanicola pacificus</name>
    <dbReference type="NCBI Taxonomy" id="2676438"/>
    <lineage>
        <taxon>Bacteria</taxon>
        <taxon>Pseudomonadati</taxon>
        <taxon>Pseudomonadota</taxon>
        <taxon>Alphaproteobacteria</taxon>
        <taxon>Rhodobacterales</taxon>
        <taxon>Paracoccaceae</taxon>
        <taxon>Pseudooceanicola</taxon>
    </lineage>
</organism>
<sequence>MQSMKPNTATRAAADVKGAKIQGIAAGTKVLTLDGELPVEFLNAGDRVITRDSGMAVLRDIRVRTVKVAAVAIAASSLGHDRPEADMVLPAGQQVLVRDWRAQALFGQQQAMVPVSRLADGQFVRHIGEVEMRVFELRFDRDHVIYAGGMELAAPAPASAPA</sequence>
<evidence type="ECO:0000313" key="2">
    <source>
        <dbReference type="EMBL" id="MWB77879.1"/>
    </source>
</evidence>
<proteinExistence type="predicted"/>
<evidence type="ECO:0000313" key="3">
    <source>
        <dbReference type="Proteomes" id="UP000443843"/>
    </source>
</evidence>
<protein>
    <recommendedName>
        <fullName evidence="1">Hedgehog/Intein (Hint) domain-containing protein</fullName>
    </recommendedName>
</protein>
<feature type="domain" description="Hedgehog/Intein (Hint)" evidence="1">
    <location>
        <begin position="25"/>
        <end position="151"/>
    </location>
</feature>
<keyword evidence="3" id="KW-1185">Reference proteome</keyword>
<dbReference type="Proteomes" id="UP000443843">
    <property type="component" value="Unassembled WGS sequence"/>
</dbReference>
<dbReference type="InterPro" id="IPR028992">
    <property type="entry name" value="Hedgehog/Intein_dom"/>
</dbReference>